<accession>A0ABW1IYG8</accession>
<dbReference type="Gene3D" id="3.40.50.1000">
    <property type="entry name" value="HAD superfamily/HAD-like"/>
    <property type="match status" value="1"/>
</dbReference>
<dbReference type="InterPro" id="IPR023198">
    <property type="entry name" value="PGP-like_dom2"/>
</dbReference>
<comment type="caution">
    <text evidence="1">The sequence shown here is derived from an EMBL/GenBank/DDBJ whole genome shotgun (WGS) entry which is preliminary data.</text>
</comment>
<dbReference type="Proteomes" id="UP001596302">
    <property type="component" value="Unassembled WGS sequence"/>
</dbReference>
<dbReference type="Gene3D" id="1.10.150.240">
    <property type="entry name" value="Putative phosphatase, domain 2"/>
    <property type="match status" value="1"/>
</dbReference>
<proteinExistence type="predicted"/>
<keyword evidence="2" id="KW-1185">Reference proteome</keyword>
<gene>
    <name evidence="1" type="ORF">ACFQE5_04245</name>
</gene>
<dbReference type="Pfam" id="PF13419">
    <property type="entry name" value="HAD_2"/>
    <property type="match status" value="1"/>
</dbReference>
<dbReference type="PANTHER" id="PTHR43434">
    <property type="entry name" value="PHOSPHOGLYCOLATE PHOSPHATASE"/>
    <property type="match status" value="1"/>
</dbReference>
<dbReference type="SFLD" id="SFLDS00003">
    <property type="entry name" value="Haloacid_Dehalogenase"/>
    <property type="match status" value="1"/>
</dbReference>
<dbReference type="SUPFAM" id="SSF56784">
    <property type="entry name" value="HAD-like"/>
    <property type="match status" value="1"/>
</dbReference>
<dbReference type="InterPro" id="IPR050155">
    <property type="entry name" value="HAD-like_hydrolase_sf"/>
</dbReference>
<organism evidence="1 2">
    <name type="scientific">Pseudonocardia hispaniensis</name>
    <dbReference type="NCBI Taxonomy" id="904933"/>
    <lineage>
        <taxon>Bacteria</taxon>
        <taxon>Bacillati</taxon>
        <taxon>Actinomycetota</taxon>
        <taxon>Actinomycetes</taxon>
        <taxon>Pseudonocardiales</taxon>
        <taxon>Pseudonocardiaceae</taxon>
        <taxon>Pseudonocardia</taxon>
    </lineage>
</organism>
<dbReference type="InterPro" id="IPR023214">
    <property type="entry name" value="HAD_sf"/>
</dbReference>
<sequence>MCGFDTVLLDLDGTLVDSAAGILGSLRDAFDDVGVPWPDGAVGPAILGPPLYETLPPIIGAEAAGAVVREYRRRYAEEGLYRSTPYPGIEELLHDLAGRGARLALATSKAEVHARAILDNLGWTGLFAEVVGDTLDAARPTKAAVIAEALARLGGHDEAVMIGDRRTDVVGARAHGIDCLGAGWGYGEPGELAEAGAVAIVETPSALGPRLIRT</sequence>
<name>A0ABW1IYG8_9PSEU</name>
<protein>
    <submittedName>
        <fullName evidence="1">HAD hydrolase-like protein</fullName>
    </submittedName>
</protein>
<dbReference type="SFLD" id="SFLDG01129">
    <property type="entry name" value="C1.5:_HAD__Beta-PGM__Phosphata"/>
    <property type="match status" value="1"/>
</dbReference>
<dbReference type="InterPro" id="IPR041492">
    <property type="entry name" value="HAD_2"/>
</dbReference>
<evidence type="ECO:0000313" key="2">
    <source>
        <dbReference type="Proteomes" id="UP001596302"/>
    </source>
</evidence>
<dbReference type="EMBL" id="JBHSQW010000009">
    <property type="protein sequence ID" value="MFC5993424.1"/>
    <property type="molecule type" value="Genomic_DNA"/>
</dbReference>
<dbReference type="InterPro" id="IPR036412">
    <property type="entry name" value="HAD-like_sf"/>
</dbReference>
<reference evidence="2" key="1">
    <citation type="journal article" date="2019" name="Int. J. Syst. Evol. Microbiol.">
        <title>The Global Catalogue of Microorganisms (GCM) 10K type strain sequencing project: providing services to taxonomists for standard genome sequencing and annotation.</title>
        <authorList>
            <consortium name="The Broad Institute Genomics Platform"/>
            <consortium name="The Broad Institute Genome Sequencing Center for Infectious Disease"/>
            <person name="Wu L."/>
            <person name="Ma J."/>
        </authorList>
    </citation>
    <scope>NUCLEOTIDE SEQUENCE [LARGE SCALE GENOMIC DNA]</scope>
    <source>
        <strain evidence="2">CCM 8391</strain>
    </source>
</reference>
<evidence type="ECO:0000313" key="1">
    <source>
        <dbReference type="EMBL" id="MFC5993424.1"/>
    </source>
</evidence>
<dbReference type="PANTHER" id="PTHR43434:SF20">
    <property type="entry name" value="5'-NUCLEOTIDASE"/>
    <property type="match status" value="1"/>
</dbReference>
<dbReference type="RefSeq" id="WP_379582970.1">
    <property type="nucleotide sequence ID" value="NZ_JBHSQW010000009.1"/>
</dbReference>